<keyword evidence="3" id="KW-1185">Reference proteome</keyword>
<evidence type="ECO:0000313" key="2">
    <source>
        <dbReference type="EMBL" id="PVI03621.1"/>
    </source>
</evidence>
<name>A0A2V1DZN8_9PLEO</name>
<accession>A0A2V1DZN8</accession>
<gene>
    <name evidence="2" type="ORF">DM02DRAFT_240599</name>
</gene>
<protein>
    <submittedName>
        <fullName evidence="2">Uncharacterized protein</fullName>
    </submittedName>
</protein>
<proteinExistence type="predicted"/>
<keyword evidence="1" id="KW-1133">Transmembrane helix</keyword>
<keyword evidence="1" id="KW-0472">Membrane</keyword>
<dbReference type="Proteomes" id="UP000244855">
    <property type="component" value="Unassembled WGS sequence"/>
</dbReference>
<feature type="transmembrane region" description="Helical" evidence="1">
    <location>
        <begin position="39"/>
        <end position="58"/>
    </location>
</feature>
<feature type="transmembrane region" description="Helical" evidence="1">
    <location>
        <begin position="79"/>
        <end position="98"/>
    </location>
</feature>
<sequence length="126" mass="14341">MFHLHLHGYCVAIGATDFAKGQQKIIPTILAGWAGLGNLSYFVPNVIIIFLFGIFLLWNMEVSEGGEAEGGTHTSFLSLSFSLSMIFFSLFFIMSFLLHSIVDFFWFDLIEDVSCYFVLFCLFTYF</sequence>
<keyword evidence="1" id="KW-0812">Transmembrane</keyword>
<reference evidence="2 3" key="1">
    <citation type="journal article" date="2018" name="Sci. Rep.">
        <title>Comparative genomics provides insights into the lifestyle and reveals functional heterogeneity of dark septate endophytic fungi.</title>
        <authorList>
            <person name="Knapp D.G."/>
            <person name="Nemeth J.B."/>
            <person name="Barry K."/>
            <person name="Hainaut M."/>
            <person name="Henrissat B."/>
            <person name="Johnson J."/>
            <person name="Kuo A."/>
            <person name="Lim J.H.P."/>
            <person name="Lipzen A."/>
            <person name="Nolan M."/>
            <person name="Ohm R.A."/>
            <person name="Tamas L."/>
            <person name="Grigoriev I.V."/>
            <person name="Spatafora J.W."/>
            <person name="Nagy L.G."/>
            <person name="Kovacs G.M."/>
        </authorList>
    </citation>
    <scope>NUCLEOTIDE SEQUENCE [LARGE SCALE GENOMIC DNA]</scope>
    <source>
        <strain evidence="2 3">DSE2036</strain>
    </source>
</reference>
<evidence type="ECO:0000256" key="1">
    <source>
        <dbReference type="SAM" id="Phobius"/>
    </source>
</evidence>
<evidence type="ECO:0000313" key="3">
    <source>
        <dbReference type="Proteomes" id="UP000244855"/>
    </source>
</evidence>
<dbReference type="EMBL" id="KZ805329">
    <property type="protein sequence ID" value="PVI03621.1"/>
    <property type="molecule type" value="Genomic_DNA"/>
</dbReference>
<dbReference type="AlphaFoldDB" id="A0A2V1DZN8"/>
<organism evidence="2 3">
    <name type="scientific">Periconia macrospinosa</name>
    <dbReference type="NCBI Taxonomy" id="97972"/>
    <lineage>
        <taxon>Eukaryota</taxon>
        <taxon>Fungi</taxon>
        <taxon>Dikarya</taxon>
        <taxon>Ascomycota</taxon>
        <taxon>Pezizomycotina</taxon>
        <taxon>Dothideomycetes</taxon>
        <taxon>Pleosporomycetidae</taxon>
        <taxon>Pleosporales</taxon>
        <taxon>Massarineae</taxon>
        <taxon>Periconiaceae</taxon>
        <taxon>Periconia</taxon>
    </lineage>
</organism>